<feature type="active site" evidence="14">
    <location>
        <position position="281"/>
    </location>
</feature>
<evidence type="ECO:0000313" key="18">
    <source>
        <dbReference type="Proteomes" id="UP000193834"/>
    </source>
</evidence>
<evidence type="ECO:0000256" key="2">
    <source>
        <dbReference type="ARBA" id="ARBA00008642"/>
    </source>
</evidence>
<evidence type="ECO:0000259" key="16">
    <source>
        <dbReference type="Pfam" id="PF08545"/>
    </source>
</evidence>
<keyword evidence="18" id="KW-1185">Reference proteome</keyword>
<dbReference type="GO" id="GO:0044550">
    <property type="term" value="P:secondary metabolite biosynthetic process"/>
    <property type="evidence" value="ECO:0007669"/>
    <property type="project" value="TreeGrafter"/>
</dbReference>
<dbReference type="InterPro" id="IPR004655">
    <property type="entry name" value="FabH"/>
</dbReference>
<evidence type="ECO:0000256" key="11">
    <source>
        <dbReference type="ARBA" id="ARBA00052407"/>
    </source>
</evidence>
<dbReference type="OrthoDB" id="9815506at2"/>
<comment type="domain">
    <text evidence="14">The last Arg residue of the ACP-binding site is essential for the weak association between ACP/AcpP and FabH.</text>
</comment>
<feature type="active site" evidence="14">
    <location>
        <position position="114"/>
    </location>
</feature>
<comment type="catalytic activity">
    <reaction evidence="12">
        <text>2-methylpropanoyl-CoA + malonyl-[ACP] + H(+) = 4-methyl-3-oxopentanoyl-[ACP] + CO2 + CoA</text>
        <dbReference type="Rhea" id="RHEA:42268"/>
        <dbReference type="Rhea" id="RHEA-COMP:9623"/>
        <dbReference type="Rhea" id="RHEA-COMP:9940"/>
        <dbReference type="ChEBI" id="CHEBI:15378"/>
        <dbReference type="ChEBI" id="CHEBI:16526"/>
        <dbReference type="ChEBI" id="CHEBI:57287"/>
        <dbReference type="ChEBI" id="CHEBI:57338"/>
        <dbReference type="ChEBI" id="CHEBI:78449"/>
        <dbReference type="ChEBI" id="CHEBI:78820"/>
        <dbReference type="EC" id="2.3.1.300"/>
    </reaction>
    <physiologicalReaction direction="left-to-right" evidence="12">
        <dbReference type="Rhea" id="RHEA:42269"/>
    </physiologicalReaction>
</comment>
<dbReference type="InterPro" id="IPR016039">
    <property type="entry name" value="Thiolase-like"/>
</dbReference>
<organism evidence="17 18">
    <name type="scientific">Paenibacillus aquistagni</name>
    <dbReference type="NCBI Taxonomy" id="1852522"/>
    <lineage>
        <taxon>Bacteria</taxon>
        <taxon>Bacillati</taxon>
        <taxon>Bacillota</taxon>
        <taxon>Bacilli</taxon>
        <taxon>Bacillales</taxon>
        <taxon>Paenibacillaceae</taxon>
        <taxon>Paenibacillus</taxon>
    </lineage>
</organism>
<dbReference type="GO" id="GO:0005737">
    <property type="term" value="C:cytoplasm"/>
    <property type="evidence" value="ECO:0007669"/>
    <property type="project" value="UniProtKB-SubCell"/>
</dbReference>
<keyword evidence="3 14" id="KW-0963">Cytoplasm</keyword>
<evidence type="ECO:0000256" key="1">
    <source>
        <dbReference type="ARBA" id="ARBA00005194"/>
    </source>
</evidence>
<evidence type="ECO:0000256" key="5">
    <source>
        <dbReference type="ARBA" id="ARBA00022679"/>
    </source>
</evidence>
<dbReference type="RefSeq" id="WP_085493357.1">
    <property type="nucleotide sequence ID" value="NZ_FXAZ01000001.1"/>
</dbReference>
<dbReference type="NCBIfam" id="NF006829">
    <property type="entry name" value="PRK09352.1"/>
    <property type="match status" value="1"/>
</dbReference>
<dbReference type="FunFam" id="3.40.47.10:FF:000004">
    <property type="entry name" value="3-oxoacyl-[acyl-carrier-protein] synthase 3"/>
    <property type="match status" value="1"/>
</dbReference>
<keyword evidence="5 14" id="KW-0808">Transferase</keyword>
<evidence type="ECO:0000256" key="12">
    <source>
        <dbReference type="ARBA" id="ARBA00052467"/>
    </source>
</evidence>
<dbReference type="UniPathway" id="UPA00094"/>
<dbReference type="PANTHER" id="PTHR34069:SF2">
    <property type="entry name" value="BETA-KETOACYL-[ACYL-CARRIER-PROTEIN] SYNTHASE III"/>
    <property type="match status" value="1"/>
</dbReference>
<feature type="domain" description="Beta-ketoacyl-[acyl-carrier-protein] synthase III N-terminal" evidence="16">
    <location>
        <begin position="108"/>
        <end position="186"/>
    </location>
</feature>
<evidence type="ECO:0000256" key="4">
    <source>
        <dbReference type="ARBA" id="ARBA00022516"/>
    </source>
</evidence>
<reference evidence="17 18" key="1">
    <citation type="submission" date="2017-04" db="EMBL/GenBank/DDBJ databases">
        <authorList>
            <person name="Afonso C.L."/>
            <person name="Miller P.J."/>
            <person name="Scott M.A."/>
            <person name="Spackman E."/>
            <person name="Goraichik I."/>
            <person name="Dimitrov K.M."/>
            <person name="Suarez D.L."/>
            <person name="Swayne D.E."/>
        </authorList>
    </citation>
    <scope>NUCLEOTIDE SEQUENCE [LARGE SCALE GENOMIC DNA]</scope>
    <source>
        <strain evidence="17 18">11</strain>
    </source>
</reference>
<dbReference type="EMBL" id="FXAZ01000001">
    <property type="protein sequence ID" value="SMG22398.1"/>
    <property type="molecule type" value="Genomic_DNA"/>
</dbReference>
<dbReference type="Proteomes" id="UP000193834">
    <property type="component" value="Unassembled WGS sequence"/>
</dbReference>
<comment type="function">
    <text evidence="14">Catalyzes the condensation reaction of fatty acid synthesis by the addition to an acyl acceptor of two carbons from malonyl-ACP. Catalyzes the first condensation reaction which initiates fatty acid synthesis and may therefore play a role in governing the total rate of fatty acid production. Possesses both acetoacetyl-ACP synthase and acetyl transacylase activities. Its substrate specificity determines the biosynthesis of branched-chain and/or straight-chain of fatty acids.</text>
</comment>
<comment type="catalytic activity">
    <reaction evidence="11">
        <text>(2S)-2-methylbutanoyl-CoA + malonyl-[ACP] + H(+) = (4S)-4-methyl-3-oxohexanoyl-[ACP] + CO2 + CoA</text>
        <dbReference type="Rhea" id="RHEA:42276"/>
        <dbReference type="Rhea" id="RHEA-COMP:9623"/>
        <dbReference type="Rhea" id="RHEA-COMP:17148"/>
        <dbReference type="ChEBI" id="CHEBI:15378"/>
        <dbReference type="ChEBI" id="CHEBI:16526"/>
        <dbReference type="ChEBI" id="CHEBI:57287"/>
        <dbReference type="ChEBI" id="CHEBI:78449"/>
        <dbReference type="ChEBI" id="CHEBI:88166"/>
        <dbReference type="ChEBI" id="CHEBI:167462"/>
        <dbReference type="EC" id="2.3.1.300"/>
    </reaction>
    <physiologicalReaction direction="left-to-right" evidence="11">
        <dbReference type="Rhea" id="RHEA:42277"/>
    </physiologicalReaction>
</comment>
<feature type="region of interest" description="ACP-binding" evidence="14">
    <location>
        <begin position="252"/>
        <end position="256"/>
    </location>
</feature>
<comment type="subcellular location">
    <subcellularLocation>
        <location evidence="14">Cytoplasm</location>
    </subcellularLocation>
</comment>
<dbReference type="Pfam" id="PF08541">
    <property type="entry name" value="ACP_syn_III_C"/>
    <property type="match status" value="1"/>
</dbReference>
<keyword evidence="9 14" id="KW-0012">Acyltransferase</keyword>
<evidence type="ECO:0000259" key="15">
    <source>
        <dbReference type="Pfam" id="PF08541"/>
    </source>
</evidence>
<dbReference type="GO" id="GO:0033818">
    <property type="term" value="F:beta-ketoacyl-acyl-carrier-protein synthase III activity"/>
    <property type="evidence" value="ECO:0007669"/>
    <property type="project" value="UniProtKB-UniRule"/>
</dbReference>
<comment type="catalytic activity">
    <reaction evidence="13">
        <text>3-methylbutanoyl-CoA + malonyl-[ACP] + H(+) = 5-methyl-3-oxohexanoyl-[ACP] + CO2 + CoA</text>
        <dbReference type="Rhea" id="RHEA:42272"/>
        <dbReference type="Rhea" id="RHEA-COMP:9623"/>
        <dbReference type="Rhea" id="RHEA-COMP:9941"/>
        <dbReference type="ChEBI" id="CHEBI:15378"/>
        <dbReference type="ChEBI" id="CHEBI:16526"/>
        <dbReference type="ChEBI" id="CHEBI:57287"/>
        <dbReference type="ChEBI" id="CHEBI:57345"/>
        <dbReference type="ChEBI" id="CHEBI:78449"/>
        <dbReference type="ChEBI" id="CHEBI:78822"/>
        <dbReference type="EC" id="2.3.1.300"/>
    </reaction>
    <physiologicalReaction direction="left-to-right" evidence="13">
        <dbReference type="Rhea" id="RHEA:42273"/>
    </physiologicalReaction>
</comment>
<feature type="active site" evidence="14">
    <location>
        <position position="251"/>
    </location>
</feature>
<sequence length="329" mass="36089">MHSKASITAIGTYVPERILTNADLEQMVETNDAWIVQRTGMKERRMAGEHEYASTLACKAIENLREQYHKELLDVDFIIVATTTSDYAFPSVACQIQQHFHIPQTGAIDLNATCAGFTYGLHLANGLITSGLHRKVLVVAAETLSKVTDYTDRTTCILFGDGAAAVLVERDEEQPSFIASHLGTQGEGGQHVYLPNISHTMFGNPLSTSGKIVQNGREVYKWVTRTIPSGMSELLRTANLNMDELDWFVPHSANLRMIESVCEKSGFPYERTLTSAEHLGNTSAVSIPLALQLGLNEGKLSNGQILMLYGFGGGLTHAGHIIHWQLDAC</sequence>
<dbReference type="InterPro" id="IPR013747">
    <property type="entry name" value="ACP_syn_III_C"/>
</dbReference>
<dbReference type="STRING" id="1852522.SAMN06295960_1187"/>
<keyword evidence="7 14" id="KW-0443">Lipid metabolism</keyword>
<comment type="pathway">
    <text evidence="1 14">Lipid metabolism; fatty acid biosynthesis.</text>
</comment>
<evidence type="ECO:0000256" key="14">
    <source>
        <dbReference type="HAMAP-Rule" id="MF_01815"/>
    </source>
</evidence>
<feature type="domain" description="Beta-ketoacyl-[acyl-carrier-protein] synthase III C-terminal" evidence="15">
    <location>
        <begin position="235"/>
        <end position="324"/>
    </location>
</feature>
<comment type="similarity">
    <text evidence="2 14">Belongs to the thiolase-like superfamily. FabH family.</text>
</comment>
<keyword evidence="8 14" id="KW-0275">Fatty acid biosynthesis</keyword>
<dbReference type="CDD" id="cd00830">
    <property type="entry name" value="KAS_III"/>
    <property type="match status" value="1"/>
</dbReference>
<dbReference type="InterPro" id="IPR013751">
    <property type="entry name" value="ACP_syn_III_N"/>
</dbReference>
<keyword evidence="14" id="KW-0511">Multifunctional enzyme</keyword>
<evidence type="ECO:0000256" key="6">
    <source>
        <dbReference type="ARBA" id="ARBA00022832"/>
    </source>
</evidence>
<keyword evidence="6 14" id="KW-0276">Fatty acid metabolism</keyword>
<protein>
    <recommendedName>
        <fullName evidence="14">Beta-ketoacyl-[acyl-carrier-protein] synthase III</fullName>
        <shortName evidence="14">Beta-ketoacyl-ACP synthase III</shortName>
        <shortName evidence="14">KAS III</shortName>
        <ecNumber evidence="14">2.3.1.180</ecNumber>
    </recommendedName>
    <alternativeName>
        <fullName evidence="14">3-oxoacyl-[acyl-carrier-protein] synthase 3</fullName>
    </alternativeName>
    <alternativeName>
        <fullName evidence="14">3-oxoacyl-[acyl-carrier-protein] synthase III</fullName>
    </alternativeName>
</protein>
<dbReference type="Gene3D" id="3.40.47.10">
    <property type="match status" value="1"/>
</dbReference>
<dbReference type="Pfam" id="PF08545">
    <property type="entry name" value="ACP_syn_III"/>
    <property type="match status" value="1"/>
</dbReference>
<evidence type="ECO:0000256" key="9">
    <source>
        <dbReference type="ARBA" id="ARBA00023315"/>
    </source>
</evidence>
<dbReference type="GO" id="GO:0004315">
    <property type="term" value="F:3-oxoacyl-[acyl-carrier-protein] synthase activity"/>
    <property type="evidence" value="ECO:0007669"/>
    <property type="project" value="InterPro"/>
</dbReference>
<evidence type="ECO:0000256" key="8">
    <source>
        <dbReference type="ARBA" id="ARBA00023160"/>
    </source>
</evidence>
<evidence type="ECO:0000256" key="3">
    <source>
        <dbReference type="ARBA" id="ARBA00022490"/>
    </source>
</evidence>
<evidence type="ECO:0000313" key="17">
    <source>
        <dbReference type="EMBL" id="SMG22398.1"/>
    </source>
</evidence>
<evidence type="ECO:0000256" key="7">
    <source>
        <dbReference type="ARBA" id="ARBA00023098"/>
    </source>
</evidence>
<dbReference type="EC" id="2.3.1.180" evidence="14"/>
<dbReference type="SUPFAM" id="SSF53901">
    <property type="entry name" value="Thiolase-like"/>
    <property type="match status" value="1"/>
</dbReference>
<accession>A0A1X7J3W6</accession>
<dbReference type="AlphaFoldDB" id="A0A1X7J3W6"/>
<evidence type="ECO:0000256" key="13">
    <source>
        <dbReference type="ARBA" id="ARBA00052985"/>
    </source>
</evidence>
<name>A0A1X7J3W6_9BACL</name>
<dbReference type="HAMAP" id="MF_01815">
    <property type="entry name" value="FabH"/>
    <property type="match status" value="1"/>
</dbReference>
<keyword evidence="4 14" id="KW-0444">Lipid biosynthesis</keyword>
<comment type="subunit">
    <text evidence="14">Homodimer.</text>
</comment>
<comment type="catalytic activity">
    <reaction evidence="10">
        <text>malonyl-[ACP] + acetyl-CoA + H(+) = 3-oxobutanoyl-[ACP] + CO2 + CoA</text>
        <dbReference type="Rhea" id="RHEA:12080"/>
        <dbReference type="Rhea" id="RHEA-COMP:9623"/>
        <dbReference type="Rhea" id="RHEA-COMP:9625"/>
        <dbReference type="ChEBI" id="CHEBI:15378"/>
        <dbReference type="ChEBI" id="CHEBI:16526"/>
        <dbReference type="ChEBI" id="CHEBI:57287"/>
        <dbReference type="ChEBI" id="CHEBI:57288"/>
        <dbReference type="ChEBI" id="CHEBI:78449"/>
        <dbReference type="ChEBI" id="CHEBI:78450"/>
        <dbReference type="EC" id="2.3.1.180"/>
    </reaction>
    <physiologicalReaction direction="left-to-right" evidence="10">
        <dbReference type="Rhea" id="RHEA:12081"/>
    </physiologicalReaction>
</comment>
<gene>
    <name evidence="14" type="primary">fabH</name>
    <name evidence="17" type="ORF">SAMN06295960_1187</name>
</gene>
<evidence type="ECO:0000256" key="10">
    <source>
        <dbReference type="ARBA" id="ARBA00051096"/>
    </source>
</evidence>
<dbReference type="NCBIfam" id="TIGR00747">
    <property type="entry name" value="fabH"/>
    <property type="match status" value="1"/>
</dbReference>
<dbReference type="PANTHER" id="PTHR34069">
    <property type="entry name" value="3-OXOACYL-[ACYL-CARRIER-PROTEIN] SYNTHASE 3"/>
    <property type="match status" value="1"/>
</dbReference>
<proteinExistence type="inferred from homology"/>
<dbReference type="GO" id="GO:0006633">
    <property type="term" value="P:fatty acid biosynthetic process"/>
    <property type="evidence" value="ECO:0007669"/>
    <property type="project" value="UniProtKB-UniRule"/>
</dbReference>